<comment type="caution">
    <text evidence="1">The sequence shown here is derived from an EMBL/GenBank/DDBJ whole genome shotgun (WGS) entry which is preliminary data.</text>
</comment>
<protein>
    <recommendedName>
        <fullName evidence="3">DUF4595 domain-containing protein</fullName>
    </recommendedName>
</protein>
<dbReference type="RefSeq" id="WP_171623110.1">
    <property type="nucleotide sequence ID" value="NZ_JABFOQ010000016.1"/>
</dbReference>
<dbReference type="EMBL" id="JABFOQ010000016">
    <property type="protein sequence ID" value="NOJ75800.1"/>
    <property type="molecule type" value="Genomic_DNA"/>
</dbReference>
<reference evidence="1 2" key="1">
    <citation type="submission" date="2020-05" db="EMBL/GenBank/DDBJ databases">
        <title>Tigecycline resistant gene in Empedobacter stercoris.</title>
        <authorList>
            <person name="Chen Y."/>
            <person name="Cheng Y."/>
            <person name="Zhou K."/>
        </authorList>
    </citation>
    <scope>NUCLEOTIDE SEQUENCE [LARGE SCALE GENOMIC DNA]</scope>
    <source>
        <strain evidence="1 2">ES202</strain>
    </source>
</reference>
<evidence type="ECO:0000313" key="2">
    <source>
        <dbReference type="Proteomes" id="UP000580344"/>
    </source>
</evidence>
<gene>
    <name evidence="1" type="ORF">HMH06_08150</name>
</gene>
<name>A0ABX1WM94_9FLAO</name>
<proteinExistence type="predicted"/>
<evidence type="ECO:0000313" key="1">
    <source>
        <dbReference type="EMBL" id="NOJ75800.1"/>
    </source>
</evidence>
<sequence length="263" mass="31338">MFRYLLIAFCSLFIISCDEDIQEEEYLVESNDNLFPKGFFSNRYFVNESLPAYNFDSIQIKYDDQKRPIEKNIKSFHYIMSSQKVKYTNDSLYEISEGGVIIEKGTYQVKNYFKEKIIQKLTSTKDKINTKYVYSAIEGDSVLDSVKIEKGKILEIQKYYWNRNSNYPHLTNLDSIEIRQINKADSTDHSNARNVLSFYKYDKKQNPFIRLGIFDDINYRHLSFNNFILVNMKLYDKEDKIIYNHDFSPTKFYYKNGKVDLTK</sequence>
<evidence type="ECO:0008006" key="3">
    <source>
        <dbReference type="Google" id="ProtNLM"/>
    </source>
</evidence>
<dbReference type="PROSITE" id="PS51257">
    <property type="entry name" value="PROKAR_LIPOPROTEIN"/>
    <property type="match status" value="1"/>
</dbReference>
<dbReference type="Proteomes" id="UP000580344">
    <property type="component" value="Unassembled WGS sequence"/>
</dbReference>
<keyword evidence="2" id="KW-1185">Reference proteome</keyword>
<accession>A0ABX1WM94</accession>
<organism evidence="1 2">
    <name type="scientific">Empedobacter stercoris</name>
    <dbReference type="NCBI Taxonomy" id="1628248"/>
    <lineage>
        <taxon>Bacteria</taxon>
        <taxon>Pseudomonadati</taxon>
        <taxon>Bacteroidota</taxon>
        <taxon>Flavobacteriia</taxon>
        <taxon>Flavobacteriales</taxon>
        <taxon>Weeksellaceae</taxon>
        <taxon>Empedobacter</taxon>
    </lineage>
</organism>